<feature type="compositionally biased region" description="Low complexity" evidence="1">
    <location>
        <begin position="20"/>
        <end position="38"/>
    </location>
</feature>
<name>A0A8S8ZPK8_SORMA</name>
<evidence type="ECO:0000256" key="1">
    <source>
        <dbReference type="SAM" id="MobiDB-lite"/>
    </source>
</evidence>
<feature type="compositionally biased region" description="Polar residues" evidence="1">
    <location>
        <begin position="64"/>
        <end position="73"/>
    </location>
</feature>
<sequence length="586" mass="64498">MSTHANDSASSGDLSAEVTAARASADNDSADAQVAVDSKPSDGNSPVDGKENLPLTDAAVPKKVSSNNDSATTKSEEESKPSLDGSPDAVEGKENMDLAKNAEPKKKNKTSKKSKSLKKRATGFEEYFCDPPITPAEFEEERNSIYPRNRPFVDRIEECIQRYRARRRFDSAKELLFSRYLFLGGIDTSARQFQGTASFTSRDLDGLDKDDIHDIGANDFVERKPGMHASRYYNPNEPEHWDIDFTGVAAGFFSETMIRLTTPGAASYTAGVDVVSNFLKYVDLHDVCPEHAEDLRNAQKVCQKARKEMPVLVRILLLLPGDFSAAACLATCEDDNDNVWAPKEVDEVDEKTASQNMGIVLSILMSSNCGHEKGVKFDKLAGFPTVTKTITQQAYEVVGIVLPDDECHAKFKSVNKHLADINKHTDDANIIKPCGLLQVKPTIIRSGWENTMHKTVEDVTYNLVMEEEILTLMKVGFKFEMDICLLNYGVGFIKKFVDGHPTFYEFLPQELMWGYKEPDANPRPGPSIHNPTGSFEGGDGMGDFLNNEPEDDDPKVDDPKADAQDGAALFNAGGTAYGADGVEWAL</sequence>
<accession>A0A8S8ZPK8</accession>
<dbReference type="Pfam" id="PF09692">
    <property type="entry name" value="Arb1"/>
    <property type="match status" value="1"/>
</dbReference>
<feature type="region of interest" description="Disordered" evidence="1">
    <location>
        <begin position="1"/>
        <end position="117"/>
    </location>
</feature>
<dbReference type="GO" id="GO:0033167">
    <property type="term" value="C:ARC complex"/>
    <property type="evidence" value="ECO:0007669"/>
    <property type="project" value="InterPro"/>
</dbReference>
<reference evidence="2 3" key="1">
    <citation type="submission" date="2017-07" db="EMBL/GenBank/DDBJ databases">
        <title>Genome sequence of the Sordaria macrospora wild type strain R19027.</title>
        <authorList>
            <person name="Nowrousian M."/>
            <person name="Teichert I."/>
            <person name="Kueck U."/>
        </authorList>
    </citation>
    <scope>NUCLEOTIDE SEQUENCE [LARGE SCALE GENOMIC DNA]</scope>
    <source>
        <strain evidence="2 3">R19027</strain>
        <tissue evidence="2">Mycelium</tissue>
    </source>
</reference>
<evidence type="ECO:0000313" key="3">
    <source>
        <dbReference type="Proteomes" id="UP000433876"/>
    </source>
</evidence>
<gene>
    <name evidence="2" type="ORF">SMACR_01034</name>
</gene>
<dbReference type="GO" id="GO:0031047">
    <property type="term" value="P:regulatory ncRNA-mediated gene silencing"/>
    <property type="evidence" value="ECO:0007669"/>
    <property type="project" value="InterPro"/>
</dbReference>
<dbReference type="VEuPathDB" id="FungiDB:SMAC_01034"/>
<protein>
    <submittedName>
        <fullName evidence="2">Uncharacterized protein</fullName>
    </submittedName>
</protein>
<feature type="compositionally biased region" description="Basic residues" evidence="1">
    <location>
        <begin position="106"/>
        <end position="117"/>
    </location>
</feature>
<proteinExistence type="predicted"/>
<feature type="compositionally biased region" description="Polar residues" evidence="1">
    <location>
        <begin position="1"/>
        <end position="13"/>
    </location>
</feature>
<dbReference type="AlphaFoldDB" id="A0A8S8ZPK8"/>
<dbReference type="Proteomes" id="UP000433876">
    <property type="component" value="Unassembled WGS sequence"/>
</dbReference>
<comment type="caution">
    <text evidence="2">The sequence shown here is derived from an EMBL/GenBank/DDBJ whole genome shotgun (WGS) entry which is preliminary data.</text>
</comment>
<dbReference type="InterPro" id="IPR018606">
    <property type="entry name" value="Arb1"/>
</dbReference>
<feature type="compositionally biased region" description="Basic and acidic residues" evidence="1">
    <location>
        <begin position="90"/>
        <end position="105"/>
    </location>
</feature>
<feature type="region of interest" description="Disordered" evidence="1">
    <location>
        <begin position="518"/>
        <end position="565"/>
    </location>
</feature>
<organism evidence="2 3">
    <name type="scientific">Sordaria macrospora</name>
    <dbReference type="NCBI Taxonomy" id="5147"/>
    <lineage>
        <taxon>Eukaryota</taxon>
        <taxon>Fungi</taxon>
        <taxon>Dikarya</taxon>
        <taxon>Ascomycota</taxon>
        <taxon>Pezizomycotina</taxon>
        <taxon>Sordariomycetes</taxon>
        <taxon>Sordariomycetidae</taxon>
        <taxon>Sordariales</taxon>
        <taxon>Sordariaceae</taxon>
        <taxon>Sordaria</taxon>
    </lineage>
</organism>
<dbReference type="EMBL" id="NMPR01000048">
    <property type="protein sequence ID" value="KAA8632777.1"/>
    <property type="molecule type" value="Genomic_DNA"/>
</dbReference>
<dbReference type="OMA" id="NKPTGFE"/>
<evidence type="ECO:0000313" key="2">
    <source>
        <dbReference type="EMBL" id="KAA8632777.1"/>
    </source>
</evidence>